<dbReference type="PROSITE" id="PS01353">
    <property type="entry name" value="HEMATOPO_REC_L_F2"/>
    <property type="match status" value="1"/>
</dbReference>
<evidence type="ECO:0000256" key="7">
    <source>
        <dbReference type="ARBA" id="ARBA00023136"/>
    </source>
</evidence>
<dbReference type="CTD" id="3595"/>
<feature type="signal peptide" evidence="12">
    <location>
        <begin position="1"/>
        <end position="24"/>
    </location>
</feature>
<feature type="domain" description="Fibronectin type-III" evidence="13">
    <location>
        <begin position="217"/>
        <end position="310"/>
    </location>
</feature>
<evidence type="ECO:0000256" key="11">
    <source>
        <dbReference type="SAM" id="Phobius"/>
    </source>
</evidence>
<feature type="domain" description="Fibronectin type-III" evidence="13">
    <location>
        <begin position="407"/>
        <end position="499"/>
    </location>
</feature>
<feature type="chain" id="PRO_5027966829" evidence="12">
    <location>
        <begin position="25"/>
        <end position="807"/>
    </location>
</feature>
<dbReference type="RefSeq" id="XP_028260511.1">
    <property type="nucleotide sequence ID" value="XM_028404710.1"/>
</dbReference>
<dbReference type="InterPro" id="IPR013783">
    <property type="entry name" value="Ig-like_fold"/>
</dbReference>
<keyword evidence="4 12" id="KW-0732">Signal</keyword>
<dbReference type="InterPro" id="IPR036116">
    <property type="entry name" value="FN3_sf"/>
</dbReference>
<evidence type="ECO:0000256" key="1">
    <source>
        <dbReference type="ARBA" id="ARBA00004479"/>
    </source>
</evidence>
<dbReference type="Gene3D" id="2.60.40.10">
    <property type="entry name" value="Immunoglobulins"/>
    <property type="match status" value="5"/>
</dbReference>
<dbReference type="InterPro" id="IPR052672">
    <property type="entry name" value="Type1_Cytokine_Rcpt_Type2"/>
</dbReference>
<keyword evidence="8" id="KW-1015">Disulfide bond</keyword>
<comment type="similarity">
    <text evidence="2">Belongs to the type I cytokine receptor family. Type 2 subfamily.</text>
</comment>
<keyword evidence="6 11" id="KW-1133">Transmembrane helix</keyword>
<dbReference type="FunCoup" id="A0A6P7I778">
    <property type="interactions" value="848"/>
</dbReference>
<keyword evidence="5" id="KW-0677">Repeat</keyword>
<accession>A0A6P7I778</accession>
<dbReference type="InterPro" id="IPR003961">
    <property type="entry name" value="FN3_dom"/>
</dbReference>
<gene>
    <name evidence="15" type="primary">il12rb2</name>
</gene>
<dbReference type="SMART" id="SM00060">
    <property type="entry name" value="FN3"/>
    <property type="match status" value="4"/>
</dbReference>
<evidence type="ECO:0000256" key="8">
    <source>
        <dbReference type="ARBA" id="ARBA00023157"/>
    </source>
</evidence>
<dbReference type="CDD" id="cd00063">
    <property type="entry name" value="FN3"/>
    <property type="match status" value="3"/>
</dbReference>
<proteinExistence type="inferred from homology"/>
<evidence type="ECO:0000256" key="5">
    <source>
        <dbReference type="ARBA" id="ARBA00022737"/>
    </source>
</evidence>
<sequence>MATMFQSWSIHLAITLLAVQLCFGQKSCVIWSSAGHVVQRGSTFQVYCTFNCTCKGTLYSYHPPVAQAHKTLNPKTIYSNVVNITENRTYSCQCNCIPGGDPCGLDISAGYPPDRPKNISCIHKITYNDRGDVECTWNRGRHTYLWNSSVLWMRTVSGNHTDGPVHKVSSKGAESPTASFNVSRSVQFISVWVQAQNELGSVESSIINYTLSDIAMPPAPVLGQPQCSSRACILRVEQSVRTQHLQIQSRTEQQTWTASPVSAVQMTSPQTWSISSLEPYRLYYFRARTKFSSGLWSQWSTNTSSWTQEEAPTKELDVWSTAPASDLKSLRVYWKEPNNSISRGKIIQYTVSVKSPDLSVVITNMSADTRRHTVPFCDGCEVTVWARNSKGLSPPARITTQHSEAEPLDNVHVSADNSSITISWTKPESAPSPAAYVVEWYPVGHKLAELRWVKVGKDDNHTVISDVKPFECYEGAVYAFYNETSVSRTRFGGVAIWEAAPEVGPQVQEKAEGNKVKITWTDLPRDLRRGCITNYTIYLEKAKGHQEKFCRPASEREYVTKELPPGGYSLWMTASSARGEGRPSQKIKLFLEPEASIPLLAVGIIFFAIAVFLVCLCQSTAVKRRLWEFFQCLMLDVVPDPANSKWAKECAKEKDKMNLQLQLSNSTVTEEEEEPILVDVEELPGQNTASSKPTNVSSLLLHPQTCLSPDTQPATPLYPPTTYIKSFSHDSDSSDHTQTSLDTNTTVEYISSHALDLSDEEDAEVEEESVDIHFFPSHNTFKEPLEFGGKLTLDAVKIDCSDIFLNT</sequence>
<comment type="subcellular location">
    <subcellularLocation>
        <location evidence="1">Membrane</location>
        <topology evidence="1">Single-pass type I membrane protein</topology>
    </subcellularLocation>
</comment>
<evidence type="ECO:0000313" key="15">
    <source>
        <dbReference type="RefSeq" id="XP_028260511.1"/>
    </source>
</evidence>
<evidence type="ECO:0000256" key="2">
    <source>
        <dbReference type="ARBA" id="ARBA00008921"/>
    </source>
</evidence>
<evidence type="ECO:0000259" key="13">
    <source>
        <dbReference type="PROSITE" id="PS50853"/>
    </source>
</evidence>
<keyword evidence="10" id="KW-0325">Glycoprotein</keyword>
<evidence type="ECO:0000256" key="12">
    <source>
        <dbReference type="SAM" id="SignalP"/>
    </source>
</evidence>
<evidence type="ECO:0000256" key="4">
    <source>
        <dbReference type="ARBA" id="ARBA00022729"/>
    </source>
</evidence>
<dbReference type="Proteomes" id="UP000515145">
    <property type="component" value="Chromosome 4"/>
</dbReference>
<dbReference type="GO" id="GO:0004896">
    <property type="term" value="F:cytokine receptor activity"/>
    <property type="evidence" value="ECO:0007669"/>
    <property type="project" value="InterPro"/>
</dbReference>
<evidence type="ECO:0000256" key="10">
    <source>
        <dbReference type="ARBA" id="ARBA00023180"/>
    </source>
</evidence>
<name>A0A6P7I778_9TELE</name>
<dbReference type="PANTHER" id="PTHR48423">
    <property type="entry name" value="INTERLEUKIN-27 RECEPTOR SUBUNIT ALPHA"/>
    <property type="match status" value="1"/>
</dbReference>
<dbReference type="AlphaFoldDB" id="A0A6P7I778"/>
<dbReference type="GO" id="GO:0005886">
    <property type="term" value="C:plasma membrane"/>
    <property type="evidence" value="ECO:0007669"/>
    <property type="project" value="UniProtKB-ARBA"/>
</dbReference>
<feature type="transmembrane region" description="Helical" evidence="11">
    <location>
        <begin position="595"/>
        <end position="617"/>
    </location>
</feature>
<dbReference type="PANTHER" id="PTHR48423:SF1">
    <property type="entry name" value="INTERLEUKIN-27 RECEPTOR SUBUNIT ALPHA"/>
    <property type="match status" value="1"/>
</dbReference>
<protein>
    <submittedName>
        <fullName evidence="15">Interleukin-12 receptor subunit beta-2</fullName>
    </submittedName>
</protein>
<dbReference type="SUPFAM" id="SSF49265">
    <property type="entry name" value="Fibronectin type III"/>
    <property type="match status" value="3"/>
</dbReference>
<reference evidence="15" key="1">
    <citation type="submission" date="2025-08" db="UniProtKB">
        <authorList>
            <consortium name="RefSeq"/>
        </authorList>
    </citation>
    <scope>IDENTIFICATION</scope>
</reference>
<organism evidence="14 15">
    <name type="scientific">Parambassis ranga</name>
    <name type="common">Indian glassy fish</name>
    <dbReference type="NCBI Taxonomy" id="210632"/>
    <lineage>
        <taxon>Eukaryota</taxon>
        <taxon>Metazoa</taxon>
        <taxon>Chordata</taxon>
        <taxon>Craniata</taxon>
        <taxon>Vertebrata</taxon>
        <taxon>Euteleostomi</taxon>
        <taxon>Actinopterygii</taxon>
        <taxon>Neopterygii</taxon>
        <taxon>Teleostei</taxon>
        <taxon>Neoteleostei</taxon>
        <taxon>Acanthomorphata</taxon>
        <taxon>Ovalentaria</taxon>
        <taxon>Ambassidae</taxon>
        <taxon>Parambassis</taxon>
    </lineage>
</organism>
<dbReference type="InterPro" id="IPR003529">
    <property type="entry name" value="Hematopoietin_rcpt_Gp130_CS"/>
</dbReference>
<evidence type="ECO:0000256" key="3">
    <source>
        <dbReference type="ARBA" id="ARBA00022692"/>
    </source>
</evidence>
<dbReference type="OrthoDB" id="10005435at2759"/>
<evidence type="ECO:0000256" key="6">
    <source>
        <dbReference type="ARBA" id="ARBA00022989"/>
    </source>
</evidence>
<keyword evidence="7 11" id="KW-0472">Membrane</keyword>
<dbReference type="GeneID" id="114435135"/>
<dbReference type="InParanoid" id="A0A6P7I778"/>
<keyword evidence="3 11" id="KW-0812">Transmembrane</keyword>
<feature type="domain" description="Fibronectin type-III" evidence="13">
    <location>
        <begin position="501"/>
        <end position="595"/>
    </location>
</feature>
<keyword evidence="14" id="KW-1185">Reference proteome</keyword>
<evidence type="ECO:0000313" key="14">
    <source>
        <dbReference type="Proteomes" id="UP000515145"/>
    </source>
</evidence>
<keyword evidence="9 15" id="KW-0675">Receptor</keyword>
<dbReference type="PROSITE" id="PS50853">
    <property type="entry name" value="FN3"/>
    <property type="match status" value="3"/>
</dbReference>
<evidence type="ECO:0000256" key="9">
    <source>
        <dbReference type="ARBA" id="ARBA00023170"/>
    </source>
</evidence>